<sequence length="58" mass="6255">MSTPETRKTEPSPAPTPGNPQQSVGGSIIDAEGHEIPITEDMIRRACKELDESCEDSD</sequence>
<feature type="compositionally biased region" description="Basic and acidic residues" evidence="1">
    <location>
        <begin position="1"/>
        <end position="10"/>
    </location>
</feature>
<evidence type="ECO:0000313" key="2">
    <source>
        <dbReference type="EMBL" id="SDN68938.1"/>
    </source>
</evidence>
<evidence type="ECO:0000313" key="3">
    <source>
        <dbReference type="Proteomes" id="UP000242957"/>
    </source>
</evidence>
<dbReference type="InterPro" id="IPR054635">
    <property type="entry name" value="PA1571-like"/>
</dbReference>
<feature type="region of interest" description="Disordered" evidence="1">
    <location>
        <begin position="1"/>
        <end position="37"/>
    </location>
</feature>
<gene>
    <name evidence="2" type="ORF">SAMN05216193_104274</name>
</gene>
<dbReference type="AlphaFoldDB" id="A0A1H0DFQ4"/>
<dbReference type="NCBIfam" id="NF045613">
    <property type="entry name" value="PA1571_fam"/>
    <property type="match status" value="1"/>
</dbReference>
<keyword evidence="3" id="KW-1185">Reference proteome</keyword>
<evidence type="ECO:0000256" key="1">
    <source>
        <dbReference type="SAM" id="MobiDB-lite"/>
    </source>
</evidence>
<dbReference type="Proteomes" id="UP000242957">
    <property type="component" value="Unassembled WGS sequence"/>
</dbReference>
<proteinExistence type="predicted"/>
<evidence type="ECO:0008006" key="4">
    <source>
        <dbReference type="Google" id="ProtNLM"/>
    </source>
</evidence>
<organism evidence="2 3">
    <name type="scientific">Pseudomonas jinjuensis</name>
    <dbReference type="NCBI Taxonomy" id="198616"/>
    <lineage>
        <taxon>Bacteria</taxon>
        <taxon>Pseudomonadati</taxon>
        <taxon>Pseudomonadota</taxon>
        <taxon>Gammaproteobacteria</taxon>
        <taxon>Pseudomonadales</taxon>
        <taxon>Pseudomonadaceae</taxon>
        <taxon>Pseudomonas</taxon>
    </lineage>
</organism>
<protein>
    <recommendedName>
        <fullName evidence="4">Multifunctional fatty acid oxidation complex subunit alpha</fullName>
    </recommendedName>
</protein>
<dbReference type="RefSeq" id="WP_169720250.1">
    <property type="nucleotide sequence ID" value="NZ_FNIJ01000004.1"/>
</dbReference>
<accession>A0A1H0DFQ4</accession>
<name>A0A1H0DFQ4_9PSED</name>
<reference evidence="3" key="1">
    <citation type="submission" date="2016-10" db="EMBL/GenBank/DDBJ databases">
        <authorList>
            <person name="Varghese N."/>
            <person name="Submissions S."/>
        </authorList>
    </citation>
    <scope>NUCLEOTIDE SEQUENCE [LARGE SCALE GENOMIC DNA]</scope>
    <source>
        <strain evidence="3">JCM 21621</strain>
    </source>
</reference>
<dbReference type="EMBL" id="FNIJ01000004">
    <property type="protein sequence ID" value="SDN68938.1"/>
    <property type="molecule type" value="Genomic_DNA"/>
</dbReference>